<gene>
    <name evidence="1" type="ORF">C5748_12890</name>
</gene>
<dbReference type="AlphaFoldDB" id="A0A2S9IRF8"/>
<dbReference type="Pfam" id="PF20084">
    <property type="entry name" value="TrbK"/>
    <property type="match status" value="1"/>
</dbReference>
<evidence type="ECO:0000313" key="2">
    <source>
        <dbReference type="Proteomes" id="UP000239434"/>
    </source>
</evidence>
<proteinExistence type="predicted"/>
<protein>
    <submittedName>
        <fullName evidence="1">Conjugal transfer protein TrbK</fullName>
    </submittedName>
</protein>
<evidence type="ECO:0000313" key="1">
    <source>
        <dbReference type="EMBL" id="PRD43098.1"/>
    </source>
</evidence>
<comment type="caution">
    <text evidence="1">The sequence shown here is derived from an EMBL/GenBank/DDBJ whole genome shotgun (WGS) entry which is preliminary data.</text>
</comment>
<keyword evidence="2" id="KW-1185">Reference proteome</keyword>
<dbReference type="EMBL" id="PVBR01000008">
    <property type="protein sequence ID" value="PRD43098.1"/>
    <property type="molecule type" value="Genomic_DNA"/>
</dbReference>
<dbReference type="RefSeq" id="WP_105742337.1">
    <property type="nucleotide sequence ID" value="NZ_PVBR01000008.1"/>
</dbReference>
<dbReference type="NCBIfam" id="TIGR04360">
    <property type="entry name" value="other_trbK"/>
    <property type="match status" value="1"/>
</dbReference>
<dbReference type="InterPro" id="IPR027587">
    <property type="entry name" value="TrbK"/>
</dbReference>
<accession>A0A2S9IRF8</accession>
<name>A0A2S9IRF8_9HYPH</name>
<sequence length="89" mass="9714">MDLKIAARMIAALAIGAAMIAAVVALREVGSEDTAPTSRLRDPGGEPANTELVRCRDLGMAAADDATCKEVWAEHRRRFLETRRERSHP</sequence>
<organism evidence="1 2">
    <name type="scientific">Phyllobacterium phragmitis</name>
    <dbReference type="NCBI Taxonomy" id="2670329"/>
    <lineage>
        <taxon>Bacteria</taxon>
        <taxon>Pseudomonadati</taxon>
        <taxon>Pseudomonadota</taxon>
        <taxon>Alphaproteobacteria</taxon>
        <taxon>Hyphomicrobiales</taxon>
        <taxon>Phyllobacteriaceae</taxon>
        <taxon>Phyllobacterium</taxon>
    </lineage>
</organism>
<reference evidence="1 2" key="1">
    <citation type="submission" date="2018-02" db="EMBL/GenBank/DDBJ databases">
        <title>The draft genome of Phyllobacterium sp. 1N-3.</title>
        <authorList>
            <person name="Liu L."/>
            <person name="Li L."/>
            <person name="Zhang X."/>
            <person name="Wang T."/>
            <person name="Liang L."/>
        </authorList>
    </citation>
    <scope>NUCLEOTIDE SEQUENCE [LARGE SCALE GENOMIC DNA]</scope>
    <source>
        <strain evidence="1 2">1N-3</strain>
    </source>
</reference>
<dbReference type="Proteomes" id="UP000239434">
    <property type="component" value="Unassembled WGS sequence"/>
</dbReference>